<keyword evidence="3" id="KW-1185">Reference proteome</keyword>
<name>A0A840CK77_9BACT</name>
<dbReference type="GO" id="GO:0016757">
    <property type="term" value="F:glycosyltransferase activity"/>
    <property type="evidence" value="ECO:0007669"/>
    <property type="project" value="InterPro"/>
</dbReference>
<reference evidence="2 3" key="1">
    <citation type="submission" date="2020-08" db="EMBL/GenBank/DDBJ databases">
        <title>Genomic Encyclopedia of Type Strains, Phase IV (KMG-IV): sequencing the most valuable type-strain genomes for metagenomic binning, comparative biology and taxonomic classification.</title>
        <authorList>
            <person name="Goeker M."/>
        </authorList>
    </citation>
    <scope>NUCLEOTIDE SEQUENCE [LARGE SCALE GENOMIC DNA]</scope>
    <source>
        <strain evidence="2 3">DSM 104969</strain>
    </source>
</reference>
<accession>A0A840CK77</accession>
<keyword evidence="2" id="KW-0808">Transferase</keyword>
<evidence type="ECO:0000259" key="1">
    <source>
        <dbReference type="Pfam" id="PF00534"/>
    </source>
</evidence>
<organism evidence="2 3">
    <name type="scientific">Dysgonomonas hofstadii</name>
    <dbReference type="NCBI Taxonomy" id="637886"/>
    <lineage>
        <taxon>Bacteria</taxon>
        <taxon>Pseudomonadati</taxon>
        <taxon>Bacteroidota</taxon>
        <taxon>Bacteroidia</taxon>
        <taxon>Bacteroidales</taxon>
        <taxon>Dysgonomonadaceae</taxon>
        <taxon>Dysgonomonas</taxon>
    </lineage>
</organism>
<proteinExistence type="predicted"/>
<dbReference type="Gene3D" id="3.40.50.2000">
    <property type="entry name" value="Glycogen Phosphorylase B"/>
    <property type="match status" value="2"/>
</dbReference>
<protein>
    <submittedName>
        <fullName evidence="2">Glycosyltransferase involved in cell wall biosynthesis</fullName>
    </submittedName>
</protein>
<dbReference type="Pfam" id="PF00534">
    <property type="entry name" value="Glycos_transf_1"/>
    <property type="match status" value="1"/>
</dbReference>
<dbReference type="PANTHER" id="PTHR12526:SF637">
    <property type="entry name" value="GLYCOSYLTRANSFERASE EPSF-RELATED"/>
    <property type="match status" value="1"/>
</dbReference>
<comment type="caution">
    <text evidence="2">The sequence shown here is derived from an EMBL/GenBank/DDBJ whole genome shotgun (WGS) entry which is preliminary data.</text>
</comment>
<dbReference type="Proteomes" id="UP000555103">
    <property type="component" value="Unassembled WGS sequence"/>
</dbReference>
<dbReference type="RefSeq" id="WP_183306019.1">
    <property type="nucleotide sequence ID" value="NZ_JACIEP010000003.1"/>
</dbReference>
<dbReference type="AlphaFoldDB" id="A0A840CK77"/>
<dbReference type="PANTHER" id="PTHR12526">
    <property type="entry name" value="GLYCOSYLTRANSFERASE"/>
    <property type="match status" value="1"/>
</dbReference>
<dbReference type="EMBL" id="JACIEP010000003">
    <property type="protein sequence ID" value="MBB4035069.1"/>
    <property type="molecule type" value="Genomic_DNA"/>
</dbReference>
<evidence type="ECO:0000313" key="2">
    <source>
        <dbReference type="EMBL" id="MBB4035069.1"/>
    </source>
</evidence>
<sequence length="402" mass="46160">MKILHVNTKDTGGAANACMRIHKTLIEKGIDSKVLLLHKTKDIPETYQFDYWNNIKNRIDGLYRSLKSRYYKKKLSKFSTFRQKYPVEAFTNPQTIYDITKHPLYKEADIIQLNWVSGFLDEPSFFRKNKKPVVWRMADLYICGGGNHYEKEFPFGTYHNMIKKNYKIRKNSLTGKKINIVAISNWTKSKAEKSELLKGNPITVIQNGIDSDIFKQFDKKEARELLGLPLDKRIILFGAEALLVKRKGMDLLLEAINRPDFSNYLFCAFGNSPEWLQKNIFSLGLIHDENKLSLIYSAADIFVMPSIEETFGQVIIESLSCGTPVVSFPTGGALDVIRTGFNGIITDHFSSDDLANAIQEAINTHFDNNKIREDILSRFNIKIQTDKYIELYKSILNKESVI</sequence>
<feature type="domain" description="Glycosyl transferase family 1" evidence="1">
    <location>
        <begin position="219"/>
        <end position="365"/>
    </location>
</feature>
<evidence type="ECO:0000313" key="3">
    <source>
        <dbReference type="Proteomes" id="UP000555103"/>
    </source>
</evidence>
<dbReference type="SUPFAM" id="SSF53756">
    <property type="entry name" value="UDP-Glycosyltransferase/glycogen phosphorylase"/>
    <property type="match status" value="1"/>
</dbReference>
<dbReference type="InterPro" id="IPR001296">
    <property type="entry name" value="Glyco_trans_1"/>
</dbReference>
<gene>
    <name evidence="2" type="ORF">GGR21_000958</name>
</gene>